<dbReference type="RefSeq" id="WP_183007831.1">
    <property type="nucleotide sequence ID" value="NZ_JABEQP010000001.1"/>
</dbReference>
<evidence type="ECO:0000313" key="2">
    <source>
        <dbReference type="Proteomes" id="UP000530320"/>
    </source>
</evidence>
<accession>A0A7W4PFY5</accession>
<proteinExistence type="predicted"/>
<comment type="caution">
    <text evidence="1">The sequence shown here is derived from an EMBL/GenBank/DDBJ whole genome shotgun (WGS) entry which is preliminary data.</text>
</comment>
<reference evidence="1 2" key="1">
    <citation type="submission" date="2020-04" db="EMBL/GenBank/DDBJ databases">
        <title>Description of novel Gluconacetobacter.</title>
        <authorList>
            <person name="Sombolestani A."/>
        </authorList>
    </citation>
    <scope>NUCLEOTIDE SEQUENCE [LARGE SCALE GENOMIC DNA]</scope>
    <source>
        <strain evidence="1 2">LMG 22058</strain>
    </source>
</reference>
<gene>
    <name evidence="1" type="ORF">HLH44_01345</name>
</gene>
<protein>
    <submittedName>
        <fullName evidence="1">Uncharacterized protein</fullName>
    </submittedName>
</protein>
<dbReference type="AlphaFoldDB" id="A0A7W4PFY5"/>
<dbReference type="EMBL" id="JABEQP010000001">
    <property type="protein sequence ID" value="MBB2196118.1"/>
    <property type="molecule type" value="Genomic_DNA"/>
</dbReference>
<evidence type="ECO:0000313" key="1">
    <source>
        <dbReference type="EMBL" id="MBB2196118.1"/>
    </source>
</evidence>
<dbReference type="Proteomes" id="UP000530320">
    <property type="component" value="Unassembled WGS sequence"/>
</dbReference>
<sequence>MENDYFRAGRMVLKDASPVAARASDGTALFAATPTLDGSLNAEAGQWACGAAKDALF</sequence>
<organism evidence="1 2">
    <name type="scientific">Gluconacetobacter dulcium</name>
    <dbReference type="NCBI Taxonomy" id="2729096"/>
    <lineage>
        <taxon>Bacteria</taxon>
        <taxon>Pseudomonadati</taxon>
        <taxon>Pseudomonadota</taxon>
        <taxon>Alphaproteobacteria</taxon>
        <taxon>Acetobacterales</taxon>
        <taxon>Acetobacteraceae</taxon>
        <taxon>Gluconacetobacter</taxon>
    </lineage>
</organism>
<name>A0A7W4PFY5_9PROT</name>